<dbReference type="AlphaFoldDB" id="A0A5N6GED1"/>
<reference evidence="1" key="1">
    <citation type="submission" date="2019-04" db="EMBL/GenBank/DDBJ databases">
        <title>Friends and foes A comparative genomics study of 23 Aspergillus species from section Flavi.</title>
        <authorList>
            <consortium name="DOE Joint Genome Institute"/>
            <person name="Kjaerbolling I."/>
            <person name="Vesth T."/>
            <person name="Frisvad J.C."/>
            <person name="Nybo J.L."/>
            <person name="Theobald S."/>
            <person name="Kildgaard S."/>
            <person name="Isbrandt T."/>
            <person name="Kuo A."/>
            <person name="Sato A."/>
            <person name="Lyhne E.K."/>
            <person name="Kogle M.E."/>
            <person name="Wiebenga A."/>
            <person name="Kun R.S."/>
            <person name="Lubbers R.J."/>
            <person name="Makela M.R."/>
            <person name="Barry K."/>
            <person name="Chovatia M."/>
            <person name="Clum A."/>
            <person name="Daum C."/>
            <person name="Haridas S."/>
            <person name="He G."/>
            <person name="LaButti K."/>
            <person name="Lipzen A."/>
            <person name="Mondo S."/>
            <person name="Riley R."/>
            <person name="Salamov A."/>
            <person name="Simmons B.A."/>
            <person name="Magnuson J.K."/>
            <person name="Henrissat B."/>
            <person name="Mortensen U.H."/>
            <person name="Larsen T.O."/>
            <person name="Devries R.P."/>
            <person name="Grigoriev I.V."/>
            <person name="Machida M."/>
            <person name="Baker S.E."/>
            <person name="Andersen M.R."/>
        </authorList>
    </citation>
    <scope>NUCLEOTIDE SEQUENCE [LARGE SCALE GENOMIC DNA]</scope>
    <source>
        <strain evidence="1">CBS 121.62</strain>
    </source>
</reference>
<dbReference type="EMBL" id="ML734770">
    <property type="protein sequence ID" value="KAB8240187.1"/>
    <property type="molecule type" value="Genomic_DNA"/>
</dbReference>
<dbReference type="Proteomes" id="UP000325434">
    <property type="component" value="Unassembled WGS sequence"/>
</dbReference>
<gene>
    <name evidence="1" type="ORF">BDV35DRAFT_386049</name>
</gene>
<protein>
    <submittedName>
        <fullName evidence="1">Uncharacterized protein</fullName>
    </submittedName>
</protein>
<name>A0A5N6GED1_ASPFL</name>
<proteinExistence type="predicted"/>
<evidence type="ECO:0000313" key="1">
    <source>
        <dbReference type="EMBL" id="KAB8240187.1"/>
    </source>
</evidence>
<accession>A0A5N6GED1</accession>
<organism evidence="1">
    <name type="scientific">Aspergillus flavus</name>
    <dbReference type="NCBI Taxonomy" id="5059"/>
    <lineage>
        <taxon>Eukaryota</taxon>
        <taxon>Fungi</taxon>
        <taxon>Dikarya</taxon>
        <taxon>Ascomycota</taxon>
        <taxon>Pezizomycotina</taxon>
        <taxon>Eurotiomycetes</taxon>
        <taxon>Eurotiomycetidae</taxon>
        <taxon>Eurotiales</taxon>
        <taxon>Aspergillaceae</taxon>
        <taxon>Aspergillus</taxon>
        <taxon>Aspergillus subgen. Circumdati</taxon>
    </lineage>
</organism>
<sequence>MLTLSISLPRSILMRFAYWHNLGRNSSTDTTVAGFEWRYDQVIYYDSLVVGGHFYTSAHLPSTLEGFNLLEQKQGISNESLEDSHYETLAEIFSSYDKVATPEEVKRVWVTCDLFLGRLKASHKNQNN</sequence>